<sequence length="185" mass="21906">MNLKMPIVFDNDCICSFSWINRLDIVDKLFAGHIIIPDDVLNEIKKLLKYKSYQYVFHNIESKIRNQEYRLERIPILTPYEEEFKSLTDEERRKNPIGRGEASAIVIAKYLNGTLASNNLKDVLPHIQPDHPPLITTETILYLAYQRKLISFYEGQQILDEMKLRKRKLSTYSFFELLDKYKETD</sequence>
<evidence type="ECO:0000313" key="2">
    <source>
        <dbReference type="Proteomes" id="UP000006890"/>
    </source>
</evidence>
<dbReference type="Proteomes" id="UP000006890">
    <property type="component" value="Chromosome"/>
</dbReference>
<gene>
    <name evidence="1" type="ordered locus">Calhy_0378</name>
</gene>
<proteinExistence type="predicted"/>
<dbReference type="Pfam" id="PF11848">
    <property type="entry name" value="DUF3368"/>
    <property type="match status" value="1"/>
</dbReference>
<dbReference type="EMBL" id="CP002219">
    <property type="protein sequence ID" value="ADQ06126.1"/>
    <property type="molecule type" value="Genomic_DNA"/>
</dbReference>
<dbReference type="InterPro" id="IPR021799">
    <property type="entry name" value="PIN-like_prokaryotic"/>
</dbReference>
<dbReference type="RefSeq" id="WP_013402335.1">
    <property type="nucleotide sequence ID" value="NC_014652.1"/>
</dbReference>
<reference key="1">
    <citation type="submission" date="2010-09" db="EMBL/GenBank/DDBJ databases">
        <title>Complete sequence of Caldicellulosiruptor hydrothermalis 108.</title>
        <authorList>
            <consortium name="US DOE Joint Genome Institute"/>
            <person name="Lucas S."/>
            <person name="Copeland A."/>
            <person name="Lapidus A."/>
            <person name="Cheng J.-F."/>
            <person name="Bruce D."/>
            <person name="Goodwin L."/>
            <person name="Pitluck S."/>
            <person name="Davenport K."/>
            <person name="Detter J.C."/>
            <person name="Han C."/>
            <person name="Tapia R."/>
            <person name="Land M."/>
            <person name="Hauser L."/>
            <person name="Chang Y.-J."/>
            <person name="Jeffries C."/>
            <person name="Kyrpides N."/>
            <person name="Ivanova N."/>
            <person name="Mikhailova N."/>
            <person name="Blumer-Schuette S.E."/>
            <person name="Kelly R.M."/>
            <person name="Woyke T."/>
        </authorList>
    </citation>
    <scope>NUCLEOTIDE SEQUENCE</scope>
    <source>
        <strain>108</strain>
    </source>
</reference>
<dbReference type="STRING" id="632292.Calhy_0378"/>
<evidence type="ECO:0000313" key="1">
    <source>
        <dbReference type="EMBL" id="ADQ06126.1"/>
    </source>
</evidence>
<name>E4QBM4_CALH1</name>
<dbReference type="HOGENOM" id="CLU_130978_0_0_9"/>
<reference evidence="1 2" key="2">
    <citation type="journal article" date="2011" name="J. Bacteriol.">
        <title>Complete genome sequences for the anaerobic, extremely thermophilic plant biomass-degrading bacteria Caldicellulosiruptor hydrothermalis, Caldicellulosiruptor kristjanssonii, Caldicellulosiruptor kronotskyensis, Caldicellulosiruptor owensenis, and Caldicellulosiruptor lactoaceticus.</title>
        <authorList>
            <person name="Blumer-Schuette S.E."/>
            <person name="Ozdemir I."/>
            <person name="Mistry D."/>
            <person name="Lucas S."/>
            <person name="Lapidus A."/>
            <person name="Cheng J.F."/>
            <person name="Goodwin L.A."/>
            <person name="Pitluck S."/>
            <person name="Land M.L."/>
            <person name="Hauser L.J."/>
            <person name="Woyke T."/>
            <person name="Mikhailova N."/>
            <person name="Pati A."/>
            <person name="Kyrpides N.C."/>
            <person name="Ivanova N."/>
            <person name="Detter J.C."/>
            <person name="Walston-Davenport K."/>
            <person name="Han S."/>
            <person name="Adams M.W."/>
            <person name="Kelly R.M."/>
        </authorList>
    </citation>
    <scope>NUCLEOTIDE SEQUENCE [LARGE SCALE GENOMIC DNA]</scope>
    <source>
        <strain evidence="2">DSM 18901 / VKM B-2411 / 108</strain>
    </source>
</reference>
<accession>E4QBM4</accession>
<organism evidence="1 2">
    <name type="scientific">Caldicellulosiruptor hydrothermalis (strain DSM 18901 / VKM B-2411 / 108)</name>
    <dbReference type="NCBI Taxonomy" id="632292"/>
    <lineage>
        <taxon>Bacteria</taxon>
        <taxon>Bacillati</taxon>
        <taxon>Bacillota</taxon>
        <taxon>Bacillota incertae sedis</taxon>
        <taxon>Caldicellulosiruptorales</taxon>
        <taxon>Caldicellulosiruptoraceae</taxon>
        <taxon>Caldicellulosiruptor</taxon>
    </lineage>
</organism>
<dbReference type="AlphaFoldDB" id="E4QBM4"/>
<keyword evidence="2" id="KW-1185">Reference proteome</keyword>
<evidence type="ECO:0008006" key="3">
    <source>
        <dbReference type="Google" id="ProtNLM"/>
    </source>
</evidence>
<dbReference type="OrthoDB" id="44707at2"/>
<dbReference type="eggNOG" id="COG2405">
    <property type="taxonomic scope" value="Bacteria"/>
</dbReference>
<dbReference type="KEGG" id="chd:Calhy_0378"/>
<protein>
    <recommendedName>
        <fullName evidence="3">PIN domain-containing protein</fullName>
    </recommendedName>
</protein>